<dbReference type="KEGG" id="tps:THAPSDRAFT_3744"/>
<reference evidence="2 3" key="1">
    <citation type="journal article" date="2004" name="Science">
        <title>The genome of the diatom Thalassiosira pseudonana: ecology, evolution, and metabolism.</title>
        <authorList>
            <person name="Armbrust E.V."/>
            <person name="Berges J.A."/>
            <person name="Bowler C."/>
            <person name="Green B.R."/>
            <person name="Martinez D."/>
            <person name="Putnam N.H."/>
            <person name="Zhou S."/>
            <person name="Allen A.E."/>
            <person name="Apt K.E."/>
            <person name="Bechner M."/>
            <person name="Brzezinski M.A."/>
            <person name="Chaal B.K."/>
            <person name="Chiovitti A."/>
            <person name="Davis A.K."/>
            <person name="Demarest M.S."/>
            <person name="Detter J.C."/>
            <person name="Glavina T."/>
            <person name="Goodstein D."/>
            <person name="Hadi M.Z."/>
            <person name="Hellsten U."/>
            <person name="Hildebrand M."/>
            <person name="Jenkins B.D."/>
            <person name="Jurka J."/>
            <person name="Kapitonov V.V."/>
            <person name="Kroger N."/>
            <person name="Lau W.W."/>
            <person name="Lane T.W."/>
            <person name="Larimer F.W."/>
            <person name="Lippmeier J.C."/>
            <person name="Lucas S."/>
            <person name="Medina M."/>
            <person name="Montsant A."/>
            <person name="Obornik M."/>
            <person name="Parker M.S."/>
            <person name="Palenik B."/>
            <person name="Pazour G.J."/>
            <person name="Richardson P.M."/>
            <person name="Rynearson T.A."/>
            <person name="Saito M.A."/>
            <person name="Schwartz D.C."/>
            <person name="Thamatrakoln K."/>
            <person name="Valentin K."/>
            <person name="Vardi A."/>
            <person name="Wilkerson F.P."/>
            <person name="Rokhsar D.S."/>
        </authorList>
    </citation>
    <scope>NUCLEOTIDE SEQUENCE [LARGE SCALE GENOMIC DNA]</scope>
    <source>
        <strain evidence="2 3">CCMP1335</strain>
    </source>
</reference>
<dbReference type="InParanoid" id="B8BYN1"/>
<feature type="compositionally biased region" description="Low complexity" evidence="1">
    <location>
        <begin position="783"/>
        <end position="793"/>
    </location>
</feature>
<feature type="compositionally biased region" description="Low complexity" evidence="1">
    <location>
        <begin position="398"/>
        <end position="431"/>
    </location>
</feature>
<sequence length="1397" mass="149746">MGEFDFDDDNNNDSDQHQSSPSSSSSKATSSNSHSSSNNNNVNLLSKGRTTKRRTKKVLLKGADAIAESQRIENERLEVERMKDERKRREKRQREEELSRRFDDELEMMPVKKGRVNGTAATPSSSAAVMDEGNNDVNKEENDNFTTGSSIGSKSSISRGGRRKKRPKVDSSTKSAAVAVDGTPSSQSRLSWGEGSMASSISSVKQSATKSVGVGSIGEGWESSAFSGREKKSPGTPNNTPPNSQNSVPPSSGDSKSVRFSLSSITQHVYQQRKQGQTKKEVKEFGTPPGSPDLNRKPAAKKSVGTTRASARAMRAAKSNNNEETESPDIIDKILNKGNVKPSTAVNDSLDEDDYNDFDDFENTFLAKASTKPMAKQQSASTIPNNIAGKKLPPSCLKSNPSFAKSANSNSSSPHSSPSKSSYSSSSYGSARVSGLSKRKKHRSRRFNLGYSLPSLGGETEEYFDPDSPEETPMITVGRQGFSRDVSDVQDVGNYRMLIDDLSYLCSAILHCKMRPTHCDIGGGRVIFKHTSVTAGAACDLAETISQPQTRSALLMLGAQTSRGTVEKRGKTSNVGALSAVLEAVACAPPVIDLTEACRQVIDGKCNTSYEASSKKPSDGDGISSLFARGRTKNVRRKQSMKNSQSDNLTIDLDNVPVRYLEVRSKHDAIASKALSIVTHCVGVDCTGSERAALASKGPRNRAAIKAARNGVLQHKAALQGIARLVADDPVVDAYLRLATNAQSMSDVGDVGNDSNSCAAEALQHCDDECSVASSSSKSSKLSAASSLDANNDFGSDPTKSGRRRGRKKMPRIRQLSASSQLGPISEVDDAAGANPTSTSGEVDDLIKEGKASKSSTPLQSSTLVPVNGGTKLECLDFQSEEGSHVSRGSVPDTNNVGNYEKVDMNSDYRFQEKIALALSRAKLGESVAQATLASELDATGGEEDSFVCKYCSLWVPKMIESSSNTTQNSSTSASSLALEAADCIISGKDKSILPGENDDEDTHEEDDDDDDFLGNNQQSDDDVAKNPILFANEMLRKSGSLPEYSRSMAGTLASILLSCNPISPRDEEQPRKCSKCIAYLQHRVSTFSSIVDSLCCLSPEASKALSSSNTLLVPSLIRVIADLSFNNGGTISPESDETIMTALKTLTSLTHENEIACDQLISPYPWSIALPVAGKSIRDDHSMSQISGLEIIFSHLFKTVPKTEDNDGETLNEKSGYDTTIFCLNILTNIVEMIPNPTKSLAENMVIVDDQSSAVSWLAQWIVSKTSGFRGAVMKGSFGSTESAAIAGNDDSELRAGEEGNLVTAGNGFVLLSYLMLDDGATASSSSIRDIVKKELPTDDAGDSGGVKFMIKTLKAFCNFYHYSVGDLSVAVIAPIIKLIAGLEKIDIVEQRKKWL</sequence>
<evidence type="ECO:0000256" key="1">
    <source>
        <dbReference type="SAM" id="MobiDB-lite"/>
    </source>
</evidence>
<dbReference type="Proteomes" id="UP000001449">
    <property type="component" value="Chromosome 3"/>
</dbReference>
<evidence type="ECO:0000313" key="3">
    <source>
        <dbReference type="Proteomes" id="UP000001449"/>
    </source>
</evidence>
<accession>B8BYN1</accession>
<feature type="compositionally biased region" description="Low complexity" evidence="1">
    <location>
        <begin position="17"/>
        <end position="46"/>
    </location>
</feature>
<proteinExistence type="predicted"/>
<dbReference type="EMBL" id="CM000640">
    <property type="protein sequence ID" value="EED93918.1"/>
    <property type="molecule type" value="Genomic_DNA"/>
</dbReference>
<dbReference type="eggNOG" id="ENOG502SNRX">
    <property type="taxonomic scope" value="Eukaryota"/>
</dbReference>
<name>B8BYN1_THAPS</name>
<keyword evidence="3" id="KW-1185">Reference proteome</keyword>
<feature type="compositionally biased region" description="Basic and acidic residues" evidence="1">
    <location>
        <begin position="70"/>
        <end position="103"/>
    </location>
</feature>
<organism evidence="2 3">
    <name type="scientific">Thalassiosira pseudonana</name>
    <name type="common">Marine diatom</name>
    <name type="synonym">Cyclotella nana</name>
    <dbReference type="NCBI Taxonomy" id="35128"/>
    <lineage>
        <taxon>Eukaryota</taxon>
        <taxon>Sar</taxon>
        <taxon>Stramenopiles</taxon>
        <taxon>Ochrophyta</taxon>
        <taxon>Bacillariophyta</taxon>
        <taxon>Coscinodiscophyceae</taxon>
        <taxon>Thalassiosirophycidae</taxon>
        <taxon>Thalassiosirales</taxon>
        <taxon>Thalassiosiraceae</taxon>
        <taxon>Thalassiosira</taxon>
    </lineage>
</organism>
<feature type="region of interest" description="Disordered" evidence="1">
    <location>
        <begin position="68"/>
        <end position="331"/>
    </location>
</feature>
<feature type="region of interest" description="Disordered" evidence="1">
    <location>
        <begin position="783"/>
        <end position="843"/>
    </location>
</feature>
<dbReference type="InterPro" id="IPR011989">
    <property type="entry name" value="ARM-like"/>
</dbReference>
<dbReference type="Gene3D" id="1.25.10.10">
    <property type="entry name" value="Leucine-rich Repeat Variant"/>
    <property type="match status" value="1"/>
</dbReference>
<feature type="region of interest" description="Disordered" evidence="1">
    <location>
        <begin position="368"/>
        <end position="441"/>
    </location>
</feature>
<gene>
    <name evidence="2" type="ORF">THAPSDRAFT_3744</name>
</gene>
<feature type="compositionally biased region" description="Acidic residues" evidence="1">
    <location>
        <begin position="997"/>
        <end position="1013"/>
    </location>
</feature>
<feature type="region of interest" description="Disordered" evidence="1">
    <location>
        <begin position="990"/>
        <end position="1023"/>
    </location>
</feature>
<reference evidence="2 3" key="2">
    <citation type="journal article" date="2008" name="Nature">
        <title>The Phaeodactylum genome reveals the evolutionary history of diatom genomes.</title>
        <authorList>
            <person name="Bowler C."/>
            <person name="Allen A.E."/>
            <person name="Badger J.H."/>
            <person name="Grimwood J."/>
            <person name="Jabbari K."/>
            <person name="Kuo A."/>
            <person name="Maheswari U."/>
            <person name="Martens C."/>
            <person name="Maumus F."/>
            <person name="Otillar R.P."/>
            <person name="Rayko E."/>
            <person name="Salamov A."/>
            <person name="Vandepoele K."/>
            <person name="Beszteri B."/>
            <person name="Gruber A."/>
            <person name="Heijde M."/>
            <person name="Katinka M."/>
            <person name="Mock T."/>
            <person name="Valentin K."/>
            <person name="Verret F."/>
            <person name="Berges J.A."/>
            <person name="Brownlee C."/>
            <person name="Cadoret J.P."/>
            <person name="Chiovitti A."/>
            <person name="Choi C.J."/>
            <person name="Coesel S."/>
            <person name="De Martino A."/>
            <person name="Detter J.C."/>
            <person name="Durkin C."/>
            <person name="Falciatore A."/>
            <person name="Fournet J."/>
            <person name="Haruta M."/>
            <person name="Huysman M.J."/>
            <person name="Jenkins B.D."/>
            <person name="Jiroutova K."/>
            <person name="Jorgensen R.E."/>
            <person name="Joubert Y."/>
            <person name="Kaplan A."/>
            <person name="Kroger N."/>
            <person name="Kroth P.G."/>
            <person name="La Roche J."/>
            <person name="Lindquist E."/>
            <person name="Lommer M."/>
            <person name="Martin-Jezequel V."/>
            <person name="Lopez P.J."/>
            <person name="Lucas S."/>
            <person name="Mangogna M."/>
            <person name="McGinnis K."/>
            <person name="Medlin L.K."/>
            <person name="Montsant A."/>
            <person name="Oudot-Le Secq M.P."/>
            <person name="Napoli C."/>
            <person name="Obornik M."/>
            <person name="Parker M.S."/>
            <person name="Petit J.L."/>
            <person name="Porcel B.M."/>
            <person name="Poulsen N."/>
            <person name="Robison M."/>
            <person name="Rychlewski L."/>
            <person name="Rynearson T.A."/>
            <person name="Schmutz J."/>
            <person name="Shapiro H."/>
            <person name="Siaut M."/>
            <person name="Stanley M."/>
            <person name="Sussman M.R."/>
            <person name="Taylor A.R."/>
            <person name="Vardi A."/>
            <person name="von Dassow P."/>
            <person name="Vyverman W."/>
            <person name="Willis A."/>
            <person name="Wyrwicz L.S."/>
            <person name="Rokhsar D.S."/>
            <person name="Weissenbach J."/>
            <person name="Armbrust E.V."/>
            <person name="Green B.R."/>
            <person name="Van de Peer Y."/>
            <person name="Grigoriev I.V."/>
        </authorList>
    </citation>
    <scope>NUCLEOTIDE SEQUENCE [LARGE SCALE GENOMIC DNA]</scope>
    <source>
        <strain evidence="2 3">CCMP1335</strain>
    </source>
</reference>
<dbReference type="HOGENOM" id="CLU_254580_0_0_1"/>
<feature type="region of interest" description="Disordered" evidence="1">
    <location>
        <begin position="1"/>
        <end position="56"/>
    </location>
</feature>
<protein>
    <submittedName>
        <fullName evidence="2">Uncharacterized protein</fullName>
    </submittedName>
</protein>
<feature type="compositionally biased region" description="Basic residues" evidence="1">
    <location>
        <begin position="801"/>
        <end position="812"/>
    </location>
</feature>
<dbReference type="RefSeq" id="XP_002288482.1">
    <property type="nucleotide sequence ID" value="XM_002288446.1"/>
</dbReference>
<evidence type="ECO:0000313" key="2">
    <source>
        <dbReference type="EMBL" id="EED93918.1"/>
    </source>
</evidence>
<dbReference type="GeneID" id="7451337"/>
<feature type="compositionally biased region" description="Low complexity" evidence="1">
    <location>
        <begin position="308"/>
        <end position="317"/>
    </location>
</feature>
<feature type="compositionally biased region" description="Acidic residues" evidence="1">
    <location>
        <begin position="1"/>
        <end position="12"/>
    </location>
</feature>
<dbReference type="PaxDb" id="35128-Thaps3744"/>
<feature type="compositionally biased region" description="Low complexity" evidence="1">
    <location>
        <begin position="234"/>
        <end position="253"/>
    </location>
</feature>
<feature type="compositionally biased region" description="Low complexity" evidence="1">
    <location>
        <begin position="148"/>
        <end position="159"/>
    </location>
</feature>
<feature type="compositionally biased region" description="Polar residues" evidence="1">
    <location>
        <begin position="376"/>
        <end position="385"/>
    </location>
</feature>
<feature type="compositionally biased region" description="Polar residues" evidence="1">
    <location>
        <begin position="254"/>
        <end position="275"/>
    </location>
</feature>
<feature type="compositionally biased region" description="Polar residues" evidence="1">
    <location>
        <begin position="197"/>
        <end position="210"/>
    </location>
</feature>